<dbReference type="InterPro" id="IPR059241">
    <property type="entry name" value="SfIV_phage_associated"/>
</dbReference>
<proteinExistence type="predicted"/>
<name>A0A5X8XUH2_SALNE</name>
<accession>A0A5X8XUH2</accession>
<gene>
    <name evidence="1" type="ORF">EVG73_12710</name>
</gene>
<dbReference type="NCBIfam" id="NF033230">
    <property type="entry name" value="phage_region_01"/>
    <property type="match status" value="1"/>
</dbReference>
<protein>
    <submittedName>
        <fullName evidence="1">Uncharacterized protein</fullName>
    </submittedName>
</protein>
<sequence length="152" mass="17254">MDFLKSLYHAHIFHIARTNGWITDGEGVPDYRAWLRAEIYLRLDLLIAELHQSLPVYHGGPDGRAAVSYLVSSRTGCSPSEASQLSFSEALFALHSDLEAVNIPEEVLSYPPHIQDALLSMQSNQHVQLPPCSAAEWDHSYLKKYQEMYKQR</sequence>
<dbReference type="EMBL" id="AAHWTY010000032">
    <property type="protein sequence ID" value="ECB1913244.1"/>
    <property type="molecule type" value="Genomic_DNA"/>
</dbReference>
<dbReference type="AlphaFoldDB" id="A0A5X8XUH2"/>
<comment type="caution">
    <text evidence="1">The sequence shown here is derived from an EMBL/GenBank/DDBJ whole genome shotgun (WGS) entry which is preliminary data.</text>
</comment>
<organism evidence="1">
    <name type="scientific">Salmonella newport</name>
    <dbReference type="NCBI Taxonomy" id="108619"/>
    <lineage>
        <taxon>Bacteria</taxon>
        <taxon>Pseudomonadati</taxon>
        <taxon>Pseudomonadota</taxon>
        <taxon>Gammaproteobacteria</taxon>
        <taxon>Enterobacterales</taxon>
        <taxon>Enterobacteriaceae</taxon>
        <taxon>Salmonella</taxon>
    </lineage>
</organism>
<reference evidence="1" key="1">
    <citation type="submission" date="2019-01" db="EMBL/GenBank/DDBJ databases">
        <authorList>
            <person name="Ashton P.M."/>
            <person name="Dallman T."/>
            <person name="Nair S."/>
            <person name="De Pinna E."/>
            <person name="Peters T."/>
            <person name="Grant K."/>
        </authorList>
    </citation>
    <scope>NUCLEOTIDE SEQUENCE</scope>
    <source>
        <strain evidence="1">500372</strain>
    </source>
</reference>
<evidence type="ECO:0000313" key="1">
    <source>
        <dbReference type="EMBL" id="ECB1913244.1"/>
    </source>
</evidence>